<evidence type="ECO:0000313" key="6">
    <source>
        <dbReference type="Proteomes" id="UP000186879"/>
    </source>
</evidence>
<dbReference type="STRING" id="2177.BHR79_04845"/>
<reference evidence="4 8" key="3">
    <citation type="submission" date="2018-10" db="EMBL/GenBank/DDBJ databases">
        <title>Cultivation of a novel Methanohalophilus strain from Kebrit Deep of the Red Sea and a genomic comparison of members of the genus Methanohalophilus.</title>
        <authorList>
            <person name="Guan Y."/>
            <person name="Ngugi D.K."/>
            <person name="Stingl U."/>
        </authorList>
    </citation>
    <scope>NUCLEOTIDE SEQUENCE [LARGE SCALE GENOMIC DNA]</scope>
    <source>
        <strain evidence="4 8">DSM 3094</strain>
    </source>
</reference>
<dbReference type="Proteomes" id="UP000267921">
    <property type="component" value="Unassembled WGS sequence"/>
</dbReference>
<evidence type="ECO:0000313" key="4">
    <source>
        <dbReference type="EMBL" id="RNI07490.1"/>
    </source>
</evidence>
<protein>
    <submittedName>
        <fullName evidence="4 5">Universal stress protein</fullName>
    </submittedName>
</protein>
<proteinExistence type="inferred from homology"/>
<dbReference type="InterPro" id="IPR006015">
    <property type="entry name" value="Universal_stress_UspA"/>
</dbReference>
<reference evidence="5 7" key="2">
    <citation type="submission" date="2016-10" db="EMBL/GenBank/DDBJ databases">
        <authorList>
            <person name="de Groot N.N."/>
        </authorList>
    </citation>
    <scope>NUCLEOTIDE SEQUENCE [LARGE SCALE GENOMIC DNA]</scope>
    <source>
        <strain evidence="5 7">Z-7982</strain>
    </source>
</reference>
<dbReference type="PANTHER" id="PTHR46268">
    <property type="entry name" value="STRESS RESPONSE PROTEIN NHAX"/>
    <property type="match status" value="1"/>
</dbReference>
<dbReference type="EMBL" id="CP017921">
    <property type="protein sequence ID" value="APH38883.1"/>
    <property type="molecule type" value="Genomic_DNA"/>
</dbReference>
<comment type="similarity">
    <text evidence="1">Belongs to the universal stress protein A family.</text>
</comment>
<organism evidence="3 6">
    <name type="scientific">Methanohalophilus halophilus</name>
    <dbReference type="NCBI Taxonomy" id="2177"/>
    <lineage>
        <taxon>Archaea</taxon>
        <taxon>Methanobacteriati</taxon>
        <taxon>Methanobacteriota</taxon>
        <taxon>Stenosarchaea group</taxon>
        <taxon>Methanomicrobia</taxon>
        <taxon>Methanosarcinales</taxon>
        <taxon>Methanosarcinaceae</taxon>
        <taxon>Methanohalophilus</taxon>
    </lineage>
</organism>
<dbReference type="InterPro" id="IPR006016">
    <property type="entry name" value="UspA"/>
</dbReference>
<dbReference type="InterPro" id="IPR014729">
    <property type="entry name" value="Rossmann-like_a/b/a_fold"/>
</dbReference>
<feature type="domain" description="UspA" evidence="2">
    <location>
        <begin position="3"/>
        <end position="141"/>
    </location>
</feature>
<sequence>MSYKKMLISIDGSDYSKQVLDAGMEIAKWLDSRIYVVYVVHPGSSLLSNPNSWSPSRRVLEEMGKDAFRKAMAIAKDKGLSCETKMLEGYPSDKIMDFAQRKSVDMIVIGSRGQHSTKEFLLGGVAEKVIRNSKKPVYVVR</sequence>
<evidence type="ECO:0000313" key="3">
    <source>
        <dbReference type="EMBL" id="APH38883.1"/>
    </source>
</evidence>
<dbReference type="CDD" id="cd00293">
    <property type="entry name" value="USP-like"/>
    <property type="match status" value="1"/>
</dbReference>
<dbReference type="SUPFAM" id="SSF52402">
    <property type="entry name" value="Adenine nucleotide alpha hydrolases-like"/>
    <property type="match status" value="1"/>
</dbReference>
<dbReference type="PRINTS" id="PR01438">
    <property type="entry name" value="UNVRSLSTRESS"/>
</dbReference>
<dbReference type="Gene3D" id="3.40.50.620">
    <property type="entry name" value="HUPs"/>
    <property type="match status" value="1"/>
</dbReference>
<name>A0A1L3Q221_9EURY</name>
<dbReference type="Proteomes" id="UP000186879">
    <property type="component" value="Chromosome"/>
</dbReference>
<accession>A0A1L3Q221</accession>
<gene>
    <name evidence="3" type="ORF">BHR79_04845</name>
    <name evidence="4" type="ORF">EFE40_09880</name>
    <name evidence="5" type="ORF">SAMN04515625_1403</name>
</gene>
<evidence type="ECO:0000313" key="5">
    <source>
        <dbReference type="EMBL" id="SDW68267.1"/>
    </source>
</evidence>
<evidence type="ECO:0000313" key="8">
    <source>
        <dbReference type="Proteomes" id="UP000267921"/>
    </source>
</evidence>
<keyword evidence="6" id="KW-1185">Reference proteome</keyword>
<dbReference type="RefSeq" id="WP_072561325.1">
    <property type="nucleotide sequence ID" value="NZ_CP017921.1"/>
</dbReference>
<evidence type="ECO:0000256" key="1">
    <source>
        <dbReference type="ARBA" id="ARBA00008791"/>
    </source>
</evidence>
<dbReference type="Proteomes" id="UP000198669">
    <property type="component" value="Unassembled WGS sequence"/>
</dbReference>
<dbReference type="AlphaFoldDB" id="A0A1L3Q221"/>
<reference evidence="3 6" key="1">
    <citation type="submission" date="2016-10" db="EMBL/GenBank/DDBJ databases">
        <title>Methanohalophilus halophilus.</title>
        <authorList>
            <person name="L'haridon S."/>
        </authorList>
    </citation>
    <scope>NUCLEOTIDE SEQUENCE [LARGE SCALE GENOMIC DNA]</scope>
    <source>
        <strain evidence="3 6">Z-7982</strain>
    </source>
</reference>
<dbReference type="PANTHER" id="PTHR46268:SF6">
    <property type="entry name" value="UNIVERSAL STRESS PROTEIN UP12"/>
    <property type="match status" value="1"/>
</dbReference>
<evidence type="ECO:0000313" key="7">
    <source>
        <dbReference type="Proteomes" id="UP000198669"/>
    </source>
</evidence>
<dbReference type="GeneID" id="30583067"/>
<dbReference type="OrthoDB" id="14880at2157"/>
<dbReference type="KEGG" id="mhaz:BHR79_04845"/>
<evidence type="ECO:0000259" key="2">
    <source>
        <dbReference type="Pfam" id="PF00582"/>
    </source>
</evidence>
<dbReference type="EMBL" id="RJJG01000008">
    <property type="protein sequence ID" value="RNI07490.1"/>
    <property type="molecule type" value="Genomic_DNA"/>
</dbReference>
<dbReference type="Pfam" id="PF00582">
    <property type="entry name" value="Usp"/>
    <property type="match status" value="1"/>
</dbReference>
<dbReference type="EMBL" id="FNMU01000004">
    <property type="protein sequence ID" value="SDW68267.1"/>
    <property type="molecule type" value="Genomic_DNA"/>
</dbReference>